<dbReference type="Pfam" id="PF12836">
    <property type="entry name" value="HHH_3"/>
    <property type="match status" value="1"/>
</dbReference>
<dbReference type="RefSeq" id="WP_068140833.1">
    <property type="nucleotide sequence ID" value="NZ_CP042914.1"/>
</dbReference>
<proteinExistence type="predicted"/>
<keyword evidence="2" id="KW-0472">Membrane</keyword>
<accession>A0A5B9QXM2</accession>
<evidence type="ECO:0000256" key="2">
    <source>
        <dbReference type="SAM" id="Phobius"/>
    </source>
</evidence>
<keyword evidence="4" id="KW-1185">Reference proteome</keyword>
<dbReference type="PANTHER" id="PTHR21180:SF32">
    <property type="entry name" value="ENDONUCLEASE_EXONUCLEASE_PHOSPHATASE FAMILY DOMAIN-CONTAINING PROTEIN 1"/>
    <property type="match status" value="1"/>
</dbReference>
<dbReference type="SUPFAM" id="SSF47781">
    <property type="entry name" value="RuvA domain 2-like"/>
    <property type="match status" value="1"/>
</dbReference>
<feature type="transmembrane region" description="Helical" evidence="2">
    <location>
        <begin position="38"/>
        <end position="57"/>
    </location>
</feature>
<feature type="region of interest" description="Disordered" evidence="1">
    <location>
        <begin position="1"/>
        <end position="29"/>
    </location>
</feature>
<reference evidence="3 4" key="1">
    <citation type="submission" date="2019-08" db="EMBL/GenBank/DDBJ databases">
        <title>Deep-cultivation of Planctomycetes and their phenomic and genomic characterization uncovers novel biology.</title>
        <authorList>
            <person name="Wiegand S."/>
            <person name="Jogler M."/>
            <person name="Boedeker C."/>
            <person name="Pinto D."/>
            <person name="Vollmers J."/>
            <person name="Rivas-Marin E."/>
            <person name="Kohn T."/>
            <person name="Peeters S.H."/>
            <person name="Heuer A."/>
            <person name="Rast P."/>
            <person name="Oberbeckmann S."/>
            <person name="Bunk B."/>
            <person name="Jeske O."/>
            <person name="Meyerdierks A."/>
            <person name="Storesund J.E."/>
            <person name="Kallscheuer N."/>
            <person name="Luecker S."/>
            <person name="Lage O.M."/>
            <person name="Pohl T."/>
            <person name="Merkel B.J."/>
            <person name="Hornburger P."/>
            <person name="Mueller R.-W."/>
            <person name="Bruemmer F."/>
            <person name="Labrenz M."/>
            <person name="Spormann A.M."/>
            <person name="Op den Camp H."/>
            <person name="Overmann J."/>
            <person name="Amann R."/>
            <person name="Jetten M.S.M."/>
            <person name="Mascher T."/>
            <person name="Medema M.H."/>
            <person name="Devos D.P."/>
            <person name="Kaster A.-K."/>
            <person name="Ovreas L."/>
            <person name="Rohde M."/>
            <person name="Galperin M.Y."/>
            <person name="Jogler C."/>
        </authorList>
    </citation>
    <scope>NUCLEOTIDE SEQUENCE [LARGE SCALE GENOMIC DNA]</scope>
    <source>
        <strain evidence="3 4">UC8</strain>
    </source>
</reference>
<dbReference type="AlphaFoldDB" id="A0A5B9QXM2"/>
<protein>
    <submittedName>
        <fullName evidence="3">Helix-hairpin-helix motif protein</fullName>
    </submittedName>
</protein>
<name>A0A5B9QXM2_9BACT</name>
<keyword evidence="2" id="KW-0812">Transmembrane</keyword>
<evidence type="ECO:0000313" key="3">
    <source>
        <dbReference type="EMBL" id="QEG42560.1"/>
    </source>
</evidence>
<dbReference type="Gene3D" id="1.10.150.320">
    <property type="entry name" value="Photosystem II 12 kDa extrinsic protein"/>
    <property type="match status" value="1"/>
</dbReference>
<dbReference type="InterPro" id="IPR010994">
    <property type="entry name" value="RuvA_2-like"/>
</dbReference>
<dbReference type="KEGG" id="rul:UC8_46000"/>
<sequence length="134" mass="14325">MDEASQRETSTATEPPVEPRRSPEKPPSAIDRLPIQRLIIGCSGIIALWAAASWWFAAAPHPSEVPERLFIVDINKASEAELCLLPGIGPVAAEDIVAEREAGGPYASLDQVAQRVRGIGPKTIAACRPHVDSP</sequence>
<keyword evidence="2" id="KW-1133">Transmembrane helix</keyword>
<dbReference type="PANTHER" id="PTHR21180">
    <property type="entry name" value="ENDONUCLEASE/EXONUCLEASE/PHOSPHATASE FAMILY DOMAIN-CONTAINING PROTEIN 1"/>
    <property type="match status" value="1"/>
</dbReference>
<gene>
    <name evidence="3" type="ORF">UC8_46000</name>
</gene>
<dbReference type="Proteomes" id="UP000325286">
    <property type="component" value="Chromosome"/>
</dbReference>
<organism evidence="3 4">
    <name type="scientific">Roseimaritima ulvae</name>
    <dbReference type="NCBI Taxonomy" id="980254"/>
    <lineage>
        <taxon>Bacteria</taxon>
        <taxon>Pseudomonadati</taxon>
        <taxon>Planctomycetota</taxon>
        <taxon>Planctomycetia</taxon>
        <taxon>Pirellulales</taxon>
        <taxon>Pirellulaceae</taxon>
        <taxon>Roseimaritima</taxon>
    </lineage>
</organism>
<dbReference type="InterPro" id="IPR051675">
    <property type="entry name" value="Endo/Exo/Phosphatase_dom_1"/>
</dbReference>
<evidence type="ECO:0000313" key="4">
    <source>
        <dbReference type="Proteomes" id="UP000325286"/>
    </source>
</evidence>
<dbReference type="EMBL" id="CP042914">
    <property type="protein sequence ID" value="QEG42560.1"/>
    <property type="molecule type" value="Genomic_DNA"/>
</dbReference>
<evidence type="ECO:0000256" key="1">
    <source>
        <dbReference type="SAM" id="MobiDB-lite"/>
    </source>
</evidence>